<dbReference type="EMBL" id="CP018047">
    <property type="protein sequence ID" value="AQU69616.1"/>
    <property type="molecule type" value="Genomic_DNA"/>
</dbReference>
<keyword evidence="2" id="KW-1185">Reference proteome</keyword>
<sequence length="123" mass="12872">MGRLPKAPGAAAEPPAGTAVGMRTVALATTHDRSELTADTVTADLATISVQVRDAELEIDVAVRALRHSADRARKAYPVFGQPTGARICVCFTCAMTTTSSRTLATEAITTPGARCLCRMCAH</sequence>
<gene>
    <name evidence="1" type="ORF">BBN63_28920</name>
</gene>
<dbReference type="KEGG" id="snw:BBN63_28920"/>
<name>A0A1U9QZD3_STRNV</name>
<protein>
    <submittedName>
        <fullName evidence="1">Uncharacterized protein</fullName>
    </submittedName>
</protein>
<dbReference type="Proteomes" id="UP000189677">
    <property type="component" value="Chromosome"/>
</dbReference>
<evidence type="ECO:0000313" key="2">
    <source>
        <dbReference type="Proteomes" id="UP000189677"/>
    </source>
</evidence>
<dbReference type="AlphaFoldDB" id="A0A1U9QZD3"/>
<organism evidence="1 2">
    <name type="scientific">Streptomyces niveus</name>
    <name type="common">Streptomyces spheroides</name>
    <dbReference type="NCBI Taxonomy" id="193462"/>
    <lineage>
        <taxon>Bacteria</taxon>
        <taxon>Bacillati</taxon>
        <taxon>Actinomycetota</taxon>
        <taxon>Actinomycetes</taxon>
        <taxon>Kitasatosporales</taxon>
        <taxon>Streptomycetaceae</taxon>
        <taxon>Streptomyces</taxon>
    </lineage>
</organism>
<accession>A0A1U9QZD3</accession>
<evidence type="ECO:0000313" key="1">
    <source>
        <dbReference type="EMBL" id="AQU69616.1"/>
    </source>
</evidence>
<proteinExistence type="predicted"/>
<reference evidence="1 2" key="1">
    <citation type="submission" date="2016-11" db="EMBL/GenBank/DDBJ databases">
        <title>Complete genome sequence of Streptomyces niveus SCSIO 3406.</title>
        <authorList>
            <person name="Zhu Q."/>
            <person name="Cheng W."/>
            <person name="Song Y."/>
            <person name="Li Q."/>
            <person name="Ju J."/>
        </authorList>
    </citation>
    <scope>NUCLEOTIDE SEQUENCE [LARGE SCALE GENOMIC DNA]</scope>
    <source>
        <strain evidence="1 2">SCSIO 3406</strain>
    </source>
</reference>